<feature type="compositionally biased region" description="Acidic residues" evidence="7">
    <location>
        <begin position="400"/>
        <end position="415"/>
    </location>
</feature>
<reference evidence="8 9" key="1">
    <citation type="journal article" date="2024" name="Commun. Biol.">
        <title>Comparative genomic analysis of thermophilic fungi reveals convergent evolutionary adaptations and gene losses.</title>
        <authorList>
            <person name="Steindorff A.S."/>
            <person name="Aguilar-Pontes M.V."/>
            <person name="Robinson A.J."/>
            <person name="Andreopoulos B."/>
            <person name="LaButti K."/>
            <person name="Kuo A."/>
            <person name="Mondo S."/>
            <person name="Riley R."/>
            <person name="Otillar R."/>
            <person name="Haridas S."/>
            <person name="Lipzen A."/>
            <person name="Grimwood J."/>
            <person name="Schmutz J."/>
            <person name="Clum A."/>
            <person name="Reid I.D."/>
            <person name="Moisan M.C."/>
            <person name="Butler G."/>
            <person name="Nguyen T.T.M."/>
            <person name="Dewar K."/>
            <person name="Conant G."/>
            <person name="Drula E."/>
            <person name="Henrissat B."/>
            <person name="Hansel C."/>
            <person name="Singer S."/>
            <person name="Hutchinson M.I."/>
            <person name="de Vries R.P."/>
            <person name="Natvig D.O."/>
            <person name="Powell A.J."/>
            <person name="Tsang A."/>
            <person name="Grigoriev I.V."/>
        </authorList>
    </citation>
    <scope>NUCLEOTIDE SEQUENCE [LARGE SCALE GENOMIC DNA]</scope>
    <source>
        <strain evidence="8 9">CBS 494.80</strain>
    </source>
</reference>
<comment type="caution">
    <text evidence="8">The sequence shown here is derived from an EMBL/GenBank/DDBJ whole genome shotgun (WGS) entry which is preliminary data.</text>
</comment>
<accession>A0ABR4CAH5</accession>
<proteinExistence type="inferred from homology"/>
<evidence type="ECO:0000313" key="9">
    <source>
        <dbReference type="Proteomes" id="UP001595075"/>
    </source>
</evidence>
<dbReference type="InterPro" id="IPR001680">
    <property type="entry name" value="WD40_rpt"/>
</dbReference>
<evidence type="ECO:0000256" key="3">
    <source>
        <dbReference type="ARBA" id="ARBA00038415"/>
    </source>
</evidence>
<dbReference type="SMART" id="SM00320">
    <property type="entry name" value="WD40"/>
    <property type="match status" value="6"/>
</dbReference>
<protein>
    <recommendedName>
        <fullName evidence="4">Mitochondrial division protein 1</fullName>
    </recommendedName>
</protein>
<keyword evidence="1 6" id="KW-0853">WD repeat</keyword>
<comment type="function">
    <text evidence="5">Involved in mitochondrial fission. Acts as an adapter protein required to form mitochondrial fission complexes. Formation of these complexes is required to promote constriction and fission of the mitochondrial compartment at a late step in mitochondrial division.</text>
</comment>
<evidence type="ECO:0000256" key="4">
    <source>
        <dbReference type="ARBA" id="ARBA00039789"/>
    </source>
</evidence>
<dbReference type="InterPro" id="IPR036322">
    <property type="entry name" value="WD40_repeat_dom_sf"/>
</dbReference>
<feature type="region of interest" description="Disordered" evidence="7">
    <location>
        <begin position="375"/>
        <end position="415"/>
    </location>
</feature>
<evidence type="ECO:0000256" key="1">
    <source>
        <dbReference type="ARBA" id="ARBA00022574"/>
    </source>
</evidence>
<feature type="repeat" description="WD" evidence="6">
    <location>
        <begin position="294"/>
        <end position="333"/>
    </location>
</feature>
<keyword evidence="9" id="KW-1185">Reference proteome</keyword>
<dbReference type="Pfam" id="PF00400">
    <property type="entry name" value="WD40"/>
    <property type="match status" value="1"/>
</dbReference>
<dbReference type="Proteomes" id="UP001595075">
    <property type="component" value="Unassembled WGS sequence"/>
</dbReference>
<sequence length="415" mass="46096">MSRSTDPGHFFQTDASESIRARRAAKSGNKYGNPIILQSKILSCVPDPFSSAAIYIAESAGCVRKVNVDTRTTTTVYRGPSAPVTSVAIGGKQGDTVFGGCWDKDIWSWDRESGNPARRFEGHSDFVKAVICVKIGGKDASTLLSFPVRIKARLIRVSQILISGGADKKIIVWDTTTGERLHTIRDKSDTMMALQDLAIDPEESTDSEIVLVSSSSDPHIRRWRISLTSAQQILDSSELDTQNDSGRSTILEHETSVYRVRFFGDDEDSDLWTASADGTAKCLSRAKNWTTEETYEHGDYIRDVVVTSDWVITTGRDEDIKVWDRATGKLWHVYDGHYQEVTGLLLLGEKKVVSVSIDGTIRTWGLSKPDLEKAKKEAEARQKDEVEEEKVQPKKGLLTAEEEAELAELMDSEDE</sequence>
<gene>
    <name evidence="8" type="ORF">VTL71DRAFT_2300</name>
</gene>
<dbReference type="SUPFAM" id="SSF50978">
    <property type="entry name" value="WD40 repeat-like"/>
    <property type="match status" value="1"/>
</dbReference>
<feature type="compositionally biased region" description="Basic and acidic residues" evidence="7">
    <location>
        <begin position="375"/>
        <end position="392"/>
    </location>
</feature>
<evidence type="ECO:0000256" key="2">
    <source>
        <dbReference type="ARBA" id="ARBA00022737"/>
    </source>
</evidence>
<comment type="similarity">
    <text evidence="3">Belongs to the WD repeat MDV1/CAF4 family.</text>
</comment>
<name>A0ABR4CAH5_9HELO</name>
<dbReference type="EMBL" id="JAZHXI010000011">
    <property type="protein sequence ID" value="KAL2066229.1"/>
    <property type="molecule type" value="Genomic_DNA"/>
</dbReference>
<keyword evidence="2" id="KW-0677">Repeat</keyword>
<dbReference type="Gene3D" id="2.130.10.10">
    <property type="entry name" value="YVTN repeat-like/Quinoprotein amine dehydrogenase"/>
    <property type="match status" value="2"/>
</dbReference>
<organism evidence="8 9">
    <name type="scientific">Oculimacula yallundae</name>
    <dbReference type="NCBI Taxonomy" id="86028"/>
    <lineage>
        <taxon>Eukaryota</taxon>
        <taxon>Fungi</taxon>
        <taxon>Dikarya</taxon>
        <taxon>Ascomycota</taxon>
        <taxon>Pezizomycotina</taxon>
        <taxon>Leotiomycetes</taxon>
        <taxon>Helotiales</taxon>
        <taxon>Ploettnerulaceae</taxon>
        <taxon>Oculimacula</taxon>
    </lineage>
</organism>
<evidence type="ECO:0000313" key="8">
    <source>
        <dbReference type="EMBL" id="KAL2066229.1"/>
    </source>
</evidence>
<evidence type="ECO:0000256" key="6">
    <source>
        <dbReference type="PROSITE-ProRule" id="PRU00221"/>
    </source>
</evidence>
<dbReference type="InterPro" id="IPR015943">
    <property type="entry name" value="WD40/YVTN_repeat-like_dom_sf"/>
</dbReference>
<feature type="repeat" description="WD" evidence="6">
    <location>
        <begin position="158"/>
        <end position="183"/>
    </location>
</feature>
<dbReference type="PROSITE" id="PS50082">
    <property type="entry name" value="WD_REPEATS_2"/>
    <property type="match status" value="2"/>
</dbReference>
<dbReference type="PANTHER" id="PTHR22847:SF637">
    <property type="entry name" value="WD REPEAT DOMAIN 5B"/>
    <property type="match status" value="1"/>
</dbReference>
<evidence type="ECO:0000256" key="5">
    <source>
        <dbReference type="ARBA" id="ARBA00043913"/>
    </source>
</evidence>
<evidence type="ECO:0000256" key="7">
    <source>
        <dbReference type="SAM" id="MobiDB-lite"/>
    </source>
</evidence>
<dbReference type="PANTHER" id="PTHR22847">
    <property type="entry name" value="WD40 REPEAT PROTEIN"/>
    <property type="match status" value="1"/>
</dbReference>